<dbReference type="PANTHER" id="PTHR33116">
    <property type="entry name" value="REVERSE TRANSCRIPTASE ZINC-BINDING DOMAIN-CONTAINING PROTEIN-RELATED-RELATED"/>
    <property type="match status" value="1"/>
</dbReference>
<keyword evidence="2" id="KW-1185">Reference proteome</keyword>
<evidence type="ECO:0000313" key="1">
    <source>
        <dbReference type="EMBL" id="KAJ9565762.1"/>
    </source>
</evidence>
<gene>
    <name evidence="1" type="ORF">OSB04_001728</name>
</gene>
<name>A0AA38WM12_9ASTR</name>
<dbReference type="PANTHER" id="PTHR33116:SF78">
    <property type="entry name" value="OS12G0587133 PROTEIN"/>
    <property type="match status" value="1"/>
</dbReference>
<reference evidence="1" key="1">
    <citation type="submission" date="2023-03" db="EMBL/GenBank/DDBJ databases">
        <title>Chromosome-scale reference genome and RAD-based genetic map of yellow starthistle (Centaurea solstitialis) reveal putative structural variation and QTLs associated with invader traits.</title>
        <authorList>
            <person name="Reatini B."/>
            <person name="Cang F.A."/>
            <person name="Jiang Q."/>
            <person name="Mckibben M.T.W."/>
            <person name="Barker M.S."/>
            <person name="Rieseberg L.H."/>
            <person name="Dlugosch K.M."/>
        </authorList>
    </citation>
    <scope>NUCLEOTIDE SEQUENCE</scope>
    <source>
        <strain evidence="1">CAN-66</strain>
        <tissue evidence="1">Leaf</tissue>
    </source>
</reference>
<dbReference type="EMBL" id="JARYMX010000001">
    <property type="protein sequence ID" value="KAJ9565762.1"/>
    <property type="molecule type" value="Genomic_DNA"/>
</dbReference>
<dbReference type="AlphaFoldDB" id="A0AA38WM12"/>
<organism evidence="1 2">
    <name type="scientific">Centaurea solstitialis</name>
    <name type="common">yellow star-thistle</name>
    <dbReference type="NCBI Taxonomy" id="347529"/>
    <lineage>
        <taxon>Eukaryota</taxon>
        <taxon>Viridiplantae</taxon>
        <taxon>Streptophyta</taxon>
        <taxon>Embryophyta</taxon>
        <taxon>Tracheophyta</taxon>
        <taxon>Spermatophyta</taxon>
        <taxon>Magnoliopsida</taxon>
        <taxon>eudicotyledons</taxon>
        <taxon>Gunneridae</taxon>
        <taxon>Pentapetalae</taxon>
        <taxon>asterids</taxon>
        <taxon>campanulids</taxon>
        <taxon>Asterales</taxon>
        <taxon>Asteraceae</taxon>
        <taxon>Carduoideae</taxon>
        <taxon>Cardueae</taxon>
        <taxon>Centaureinae</taxon>
        <taxon>Centaurea</taxon>
    </lineage>
</organism>
<dbReference type="Proteomes" id="UP001172457">
    <property type="component" value="Chromosome 1"/>
</dbReference>
<protein>
    <recommendedName>
        <fullName evidence="3">Reverse transcriptase domain-containing protein</fullName>
    </recommendedName>
</protein>
<accession>A0AA38WM12</accession>
<proteinExistence type="predicted"/>
<sequence length="457" mass="52288">MGFGKKWIGWIHACLRTSTVSILQSGSPTKEFSMGKGLRQGDPMALFLFLLVAENLNLLMEEAVDKCLFQEFFRLISGMRINMRKSKLYGVWICEGLVDAWARGAGCIGGELPFIYLGIPVVASMRKRESWKPVIEKLKDYQRNGKKSTVPNRPIKCNGAKNTDRIFNKRMQTNRPWPNVLGELERVRKNFFWGGGEGSKSGKKVRAWFNWEKTVSSLENGGLNIWSLATMNQALLAKWWWRFFSDNEALWNKVIKSLYEGRGGIERRVRSGREGSSIWCNVLGVVKELDEFGLNSSGSFRRVVGEAGDGILVDLESNTLTLFLHEDADLLKSAKGKHWWVGLKWCFLYLVWQQRNKLVFNGEKSLINDIFFEWQRVAFEWMSFRLKEGIGDCRGSSRLFADERFRLSSWVKGLPCNRQVLRGCSSCAHYNRRSFLLLLKDRAGGLSLASHLPDPRA</sequence>
<evidence type="ECO:0008006" key="3">
    <source>
        <dbReference type="Google" id="ProtNLM"/>
    </source>
</evidence>
<comment type="caution">
    <text evidence="1">The sequence shown here is derived from an EMBL/GenBank/DDBJ whole genome shotgun (WGS) entry which is preliminary data.</text>
</comment>
<evidence type="ECO:0000313" key="2">
    <source>
        <dbReference type="Proteomes" id="UP001172457"/>
    </source>
</evidence>